<dbReference type="PRINTS" id="PR00109">
    <property type="entry name" value="TYRKINASE"/>
</dbReference>
<dbReference type="AlphaFoldDB" id="A0A8H3WW69"/>
<organism evidence="3 4">
    <name type="scientific">Gigaspora margarita</name>
    <dbReference type="NCBI Taxonomy" id="4874"/>
    <lineage>
        <taxon>Eukaryota</taxon>
        <taxon>Fungi</taxon>
        <taxon>Fungi incertae sedis</taxon>
        <taxon>Mucoromycota</taxon>
        <taxon>Glomeromycotina</taxon>
        <taxon>Glomeromycetes</taxon>
        <taxon>Diversisporales</taxon>
        <taxon>Gigasporaceae</taxon>
        <taxon>Gigaspora</taxon>
    </lineage>
</organism>
<comment type="caution">
    <text evidence="3">The sequence shown here is derived from an EMBL/GenBank/DDBJ whole genome shotgun (WGS) entry which is preliminary data.</text>
</comment>
<proteinExistence type="predicted"/>
<accession>A0A8H3WW69</accession>
<dbReference type="Proteomes" id="UP000439903">
    <property type="component" value="Unassembled WGS sequence"/>
</dbReference>
<dbReference type="OrthoDB" id="4185642at2759"/>
<dbReference type="Pfam" id="PF00069">
    <property type="entry name" value="Pkinase"/>
    <property type="match status" value="1"/>
</dbReference>
<feature type="domain" description="Protein kinase" evidence="2">
    <location>
        <begin position="30"/>
        <end position="302"/>
    </location>
</feature>
<dbReference type="PANTHER" id="PTHR44329">
    <property type="entry name" value="SERINE/THREONINE-PROTEIN KINASE TNNI3K-RELATED"/>
    <property type="match status" value="1"/>
</dbReference>
<protein>
    <submittedName>
        <fullName evidence="3">Kinase-like protein</fullName>
    </submittedName>
</protein>
<dbReference type="Pfam" id="PF07714">
    <property type="entry name" value="PK_Tyr_Ser-Thr"/>
    <property type="match status" value="2"/>
</dbReference>
<evidence type="ECO:0000313" key="3">
    <source>
        <dbReference type="EMBL" id="KAF0349247.1"/>
    </source>
</evidence>
<dbReference type="GO" id="GO:0005524">
    <property type="term" value="F:ATP binding"/>
    <property type="evidence" value="ECO:0007669"/>
    <property type="project" value="UniProtKB-UniRule"/>
</dbReference>
<sequence>MPMNTLNQYSKKLETSLKDHNIKYFDYSQYSDFKPIGSGGYADVHSAIFEGQIYAIKSLKNNLYLDDRLFKKVESEIKLLYTILHPNIIKFDGISRDEITGNFMLILQYANGGNLREHLKEKQNEGIYKILWNELIRIAIEITRGLKYLHDENIIHRDLHSMNILIHNGSALISDFGLSKKLRDSISTSSSGPKGIAAYVEPQCFLQDVKKIKLDKKSDVYSLGALFWELTSGIPPFNGYSVSHIFTKMSKNEREETIVGTPPCYANLFNKCWSFERNQRPTLNYILTELEKLSKEKTVEFITNIIDSDSDPSIYSEEFVEFITNIVDYDSETSICSGDLVLSNDSDRQSMLSENISTLFENTNTYDEGASRYPEWIKRKLESGLIQNFDFPEFSNVIEIARGGHSFVYSAEYRGAKIALKKFRNAEIRKIANELNQHITVNNSENVIRFLGITEGFGNSLMMVLQYANGGTLRDYLKRKIHEKIFIISWAEIILITGQIISGLQNLHDNNVIHGDLHPKNILIVLDDKNKFNKAAIADFGSASKSDDSKASIYGNSFNDEIDFGSASESDDSTLSTHRKYHVIEYADPQFFIDPRSPRPTFKSDIYSLGVMLWELTSGIRPYSTINNKIALYGHILKGLREKIIPGTPSSYSRLYKRCWSTNPKKRPKLREILREIHKIQLNGKDIYKDISNKIP</sequence>
<dbReference type="InterPro" id="IPR011009">
    <property type="entry name" value="Kinase-like_dom_sf"/>
</dbReference>
<feature type="binding site" evidence="1">
    <location>
        <position position="57"/>
    </location>
    <ligand>
        <name>ATP</name>
        <dbReference type="ChEBI" id="CHEBI:30616"/>
    </ligand>
</feature>
<dbReference type="EMBL" id="WTPW01003247">
    <property type="protein sequence ID" value="KAF0349247.1"/>
    <property type="molecule type" value="Genomic_DNA"/>
</dbReference>
<evidence type="ECO:0000313" key="4">
    <source>
        <dbReference type="Proteomes" id="UP000439903"/>
    </source>
</evidence>
<keyword evidence="4" id="KW-1185">Reference proteome</keyword>
<keyword evidence="1" id="KW-0547">Nucleotide-binding</keyword>
<dbReference type="Gene3D" id="1.10.510.10">
    <property type="entry name" value="Transferase(Phosphotransferase) domain 1"/>
    <property type="match status" value="2"/>
</dbReference>
<keyword evidence="3" id="KW-0808">Transferase</keyword>
<dbReference type="InterPro" id="IPR051681">
    <property type="entry name" value="Ser/Thr_Kinases-Pseudokinases"/>
</dbReference>
<dbReference type="PROSITE" id="PS50011">
    <property type="entry name" value="PROTEIN_KINASE_DOM"/>
    <property type="match status" value="2"/>
</dbReference>
<feature type="domain" description="Protein kinase" evidence="2">
    <location>
        <begin position="394"/>
        <end position="681"/>
    </location>
</feature>
<dbReference type="InterPro" id="IPR001245">
    <property type="entry name" value="Ser-Thr/Tyr_kinase_cat_dom"/>
</dbReference>
<dbReference type="SUPFAM" id="SSF56112">
    <property type="entry name" value="Protein kinase-like (PK-like)"/>
    <property type="match status" value="2"/>
</dbReference>
<gene>
    <name evidence="3" type="ORF">F8M41_015488</name>
</gene>
<dbReference type="InterPro" id="IPR017441">
    <property type="entry name" value="Protein_kinase_ATP_BS"/>
</dbReference>
<evidence type="ECO:0000256" key="1">
    <source>
        <dbReference type="PROSITE-ProRule" id="PRU10141"/>
    </source>
</evidence>
<dbReference type="GO" id="GO:0004674">
    <property type="term" value="F:protein serine/threonine kinase activity"/>
    <property type="evidence" value="ECO:0007669"/>
    <property type="project" value="TreeGrafter"/>
</dbReference>
<reference evidence="3 4" key="1">
    <citation type="journal article" date="2019" name="Environ. Microbiol.">
        <title>At the nexus of three kingdoms: the genome of the mycorrhizal fungus Gigaspora margarita provides insights into plant, endobacterial and fungal interactions.</title>
        <authorList>
            <person name="Venice F."/>
            <person name="Ghignone S."/>
            <person name="Salvioli di Fossalunga A."/>
            <person name="Amselem J."/>
            <person name="Novero M."/>
            <person name="Xianan X."/>
            <person name="Sedzielewska Toro K."/>
            <person name="Morin E."/>
            <person name="Lipzen A."/>
            <person name="Grigoriev I.V."/>
            <person name="Henrissat B."/>
            <person name="Martin F.M."/>
            <person name="Bonfante P."/>
        </authorList>
    </citation>
    <scope>NUCLEOTIDE SEQUENCE [LARGE SCALE GENOMIC DNA]</scope>
    <source>
        <strain evidence="3 4">BEG34</strain>
    </source>
</reference>
<dbReference type="PROSITE" id="PS00107">
    <property type="entry name" value="PROTEIN_KINASE_ATP"/>
    <property type="match status" value="1"/>
</dbReference>
<name>A0A8H3WW69_GIGMA</name>
<evidence type="ECO:0000259" key="2">
    <source>
        <dbReference type="PROSITE" id="PS50011"/>
    </source>
</evidence>
<keyword evidence="3" id="KW-0418">Kinase</keyword>
<dbReference type="InterPro" id="IPR000719">
    <property type="entry name" value="Prot_kinase_dom"/>
</dbReference>
<keyword evidence="1" id="KW-0067">ATP-binding</keyword>